<protein>
    <submittedName>
        <fullName evidence="1">Uncharacterized protein</fullName>
    </submittedName>
</protein>
<name>A0ABT4CIG4_9ACTN</name>
<dbReference type="Proteomes" id="UP001074726">
    <property type="component" value="Unassembled WGS sequence"/>
</dbReference>
<reference evidence="1" key="1">
    <citation type="submission" date="2022-08" db="EMBL/GenBank/DDBJ databases">
        <title>Genome sequencing of Nocardioides sp. STR2.</title>
        <authorList>
            <person name="So Y."/>
        </authorList>
    </citation>
    <scope>NUCLEOTIDE SEQUENCE</scope>
    <source>
        <strain evidence="1">STR2</strain>
    </source>
</reference>
<dbReference type="EMBL" id="JAPPUX010000007">
    <property type="protein sequence ID" value="MCY4728748.1"/>
    <property type="molecule type" value="Genomic_DNA"/>
</dbReference>
<evidence type="ECO:0000313" key="2">
    <source>
        <dbReference type="Proteomes" id="UP001074726"/>
    </source>
</evidence>
<organism evidence="1 2">
    <name type="scientific">Nocardioides pini</name>
    <dbReference type="NCBI Taxonomy" id="2975053"/>
    <lineage>
        <taxon>Bacteria</taxon>
        <taxon>Bacillati</taxon>
        <taxon>Actinomycetota</taxon>
        <taxon>Actinomycetes</taxon>
        <taxon>Propionibacteriales</taxon>
        <taxon>Nocardioidaceae</taxon>
        <taxon>Nocardioides</taxon>
    </lineage>
</organism>
<keyword evidence="2" id="KW-1185">Reference proteome</keyword>
<sequence>MTRLPSVPVARAASSVRAAAQGLTRRMVPTISPISLVEARKAA</sequence>
<dbReference type="RefSeq" id="WP_268113812.1">
    <property type="nucleotide sequence ID" value="NZ_JAPPUX010000007.1"/>
</dbReference>
<accession>A0ABT4CIG4</accession>
<evidence type="ECO:0000313" key="1">
    <source>
        <dbReference type="EMBL" id="MCY4728748.1"/>
    </source>
</evidence>
<proteinExistence type="predicted"/>
<comment type="caution">
    <text evidence="1">The sequence shown here is derived from an EMBL/GenBank/DDBJ whole genome shotgun (WGS) entry which is preliminary data.</text>
</comment>
<gene>
    <name evidence="1" type="ORF">NYO98_20880</name>
</gene>